<protein>
    <submittedName>
        <fullName evidence="2">Uncharacterized protein</fullName>
    </submittedName>
</protein>
<dbReference type="Proteomes" id="UP000059188">
    <property type="component" value="Unassembled WGS sequence"/>
</dbReference>
<feature type="transmembrane region" description="Helical" evidence="1">
    <location>
        <begin position="92"/>
        <end position="110"/>
    </location>
</feature>
<name>A0A0B7FUB6_THACB</name>
<gene>
    <name evidence="2" type="ORF">RSOLAG1IB_12474</name>
</gene>
<dbReference type="AlphaFoldDB" id="A0A0B7FUB6"/>
<keyword evidence="1" id="KW-0812">Transmembrane</keyword>
<reference evidence="2 3" key="1">
    <citation type="submission" date="2014-11" db="EMBL/GenBank/DDBJ databases">
        <authorList>
            <person name="Wibberg Daniel"/>
        </authorList>
    </citation>
    <scope>NUCLEOTIDE SEQUENCE [LARGE SCALE GENOMIC DNA]</scope>
    <source>
        <strain evidence="2">Rhizoctonia solani AG1-IB 7/3/14</strain>
    </source>
</reference>
<accession>A0A0B7FUB6</accession>
<dbReference type="OrthoDB" id="10264746at2759"/>
<proteinExistence type="predicted"/>
<evidence type="ECO:0000313" key="2">
    <source>
        <dbReference type="EMBL" id="CEL61541.1"/>
    </source>
</evidence>
<keyword evidence="3" id="KW-1185">Reference proteome</keyword>
<sequence length="186" mass="20929">MGRYTYPTVSPPPLSSDEEIIARIVHVETGPGPPPNAHFLPLTSQHERIIGLDHGDNEADDIFASVVDSNRSSSSTRKTTSTARTPIRIKNIHVLIVIFVISMTILWADIETVSPLIPSYSHLSPYPDFGFELNPDCVTIRSACEQMNFLYLKHLVNEVCYIHTRIPNHRSSMNLRPSDHTRNDIN</sequence>
<keyword evidence="1" id="KW-1133">Transmembrane helix</keyword>
<evidence type="ECO:0000256" key="1">
    <source>
        <dbReference type="SAM" id="Phobius"/>
    </source>
</evidence>
<keyword evidence="1" id="KW-0472">Membrane</keyword>
<organism evidence="2 3">
    <name type="scientific">Thanatephorus cucumeris (strain AG1-IB / isolate 7/3/14)</name>
    <name type="common">Lettuce bottom rot fungus</name>
    <name type="synonym">Rhizoctonia solani</name>
    <dbReference type="NCBI Taxonomy" id="1108050"/>
    <lineage>
        <taxon>Eukaryota</taxon>
        <taxon>Fungi</taxon>
        <taxon>Dikarya</taxon>
        <taxon>Basidiomycota</taxon>
        <taxon>Agaricomycotina</taxon>
        <taxon>Agaricomycetes</taxon>
        <taxon>Cantharellales</taxon>
        <taxon>Ceratobasidiaceae</taxon>
        <taxon>Rhizoctonia</taxon>
        <taxon>Rhizoctonia solani AG-1</taxon>
    </lineage>
</organism>
<evidence type="ECO:0000313" key="3">
    <source>
        <dbReference type="Proteomes" id="UP000059188"/>
    </source>
</evidence>
<dbReference type="EMBL" id="LN679683">
    <property type="protein sequence ID" value="CEL61541.1"/>
    <property type="molecule type" value="Genomic_DNA"/>
</dbReference>